<evidence type="ECO:0000313" key="2">
    <source>
        <dbReference type="EMBL" id="KTA96784.1"/>
    </source>
</evidence>
<proteinExistence type="predicted"/>
<gene>
    <name evidence="3" type="ORF">AO440_005121</name>
    <name evidence="2" type="ORF">AO440_005414</name>
</gene>
<name>A0A0W0CAP1_CANGB</name>
<dbReference type="VEuPathDB" id="FungiDB:GWK60_L08217"/>
<reference evidence="2 4" key="1">
    <citation type="submission" date="2015-10" db="EMBL/GenBank/DDBJ databases">
        <title>Draft genomes sequences of Candida glabrata isolates 1A, 1B, 2A, 2B, 3A and 3B.</title>
        <authorList>
            <person name="Haavelsrud O.E."/>
            <person name="Gaustad P."/>
        </authorList>
    </citation>
    <scope>NUCLEOTIDE SEQUENCE [LARGE SCALE GENOMIC DNA]</scope>
    <source>
        <strain evidence="2">910700640</strain>
    </source>
</reference>
<dbReference type="PANTHER" id="PTHR28094:SF1">
    <property type="entry name" value="MEIOTICALLY UP-REGULATED GENE 113 PROTEIN"/>
    <property type="match status" value="1"/>
</dbReference>
<dbReference type="VEuPathDB" id="FungiDB:CAGL0L06996g"/>
<dbReference type="InterPro" id="IPR018306">
    <property type="entry name" value="Phage_T5_Orf172_DNA-bd"/>
</dbReference>
<dbReference type="VEuPathDB" id="FungiDB:GVI51_L06875"/>
<dbReference type="AlphaFoldDB" id="A0A0W0CAP1"/>
<dbReference type="InterPro" id="IPR053006">
    <property type="entry name" value="Meiosis_regulatory"/>
</dbReference>
<accession>A0A0W0CAP1</accession>
<sequence length="197" mass="23363">MHLYESFFNKDKKKSQLDWLYIDKSTISQKKENQKRQLWNDRENILCKIGMTTKPMVSTRLLEWQNTCKNPVINLTPDRIEQLIYAYDTKTKKINSISTLLTKLELKKEKPQSRQESPLDLLTYKDGGFFIDGTSNLNLSEVENRIHRFLWEKYGKGFIYCYGCDPMGQKRHTEWFHLPIRDLSSVMRTIDAFCYSG</sequence>
<evidence type="ECO:0000313" key="3">
    <source>
        <dbReference type="EMBL" id="KTA98455.1"/>
    </source>
</evidence>
<evidence type="ECO:0000313" key="4">
    <source>
        <dbReference type="Proteomes" id="UP000054886"/>
    </source>
</evidence>
<dbReference type="EMBL" id="LLZZ01000167">
    <property type="protein sequence ID" value="KTA96784.1"/>
    <property type="molecule type" value="Genomic_DNA"/>
</dbReference>
<dbReference type="Pfam" id="PF10544">
    <property type="entry name" value="T5orf172"/>
    <property type="match status" value="1"/>
</dbReference>
<feature type="domain" description="Bacteriophage T5 Orf172 DNA-binding" evidence="1">
    <location>
        <begin position="39"/>
        <end position="190"/>
    </location>
</feature>
<organism evidence="2 4">
    <name type="scientific">Candida glabrata</name>
    <name type="common">Yeast</name>
    <name type="synonym">Torulopsis glabrata</name>
    <dbReference type="NCBI Taxonomy" id="5478"/>
    <lineage>
        <taxon>Eukaryota</taxon>
        <taxon>Fungi</taxon>
        <taxon>Dikarya</taxon>
        <taxon>Ascomycota</taxon>
        <taxon>Saccharomycotina</taxon>
        <taxon>Saccharomycetes</taxon>
        <taxon>Saccharomycetales</taxon>
        <taxon>Saccharomycetaceae</taxon>
        <taxon>Nakaseomyces</taxon>
    </lineage>
</organism>
<dbReference type="EMBL" id="LLZZ01000153">
    <property type="protein sequence ID" value="KTA98455.1"/>
    <property type="molecule type" value="Genomic_DNA"/>
</dbReference>
<dbReference type="Proteomes" id="UP000054886">
    <property type="component" value="Unassembled WGS sequence"/>
</dbReference>
<dbReference type="PANTHER" id="PTHR28094">
    <property type="entry name" value="MEIOTICALLY UP-REGULATED GENE 113 PROTEIN"/>
    <property type="match status" value="1"/>
</dbReference>
<evidence type="ECO:0000259" key="1">
    <source>
        <dbReference type="Pfam" id="PF10544"/>
    </source>
</evidence>
<comment type="caution">
    <text evidence="2">The sequence shown here is derived from an EMBL/GenBank/DDBJ whole genome shotgun (WGS) entry which is preliminary data.</text>
</comment>
<dbReference type="VEuPathDB" id="FungiDB:B1J91_L06996g"/>
<protein>
    <recommendedName>
        <fullName evidence="1">Bacteriophage T5 Orf172 DNA-binding domain-containing protein</fullName>
    </recommendedName>
</protein>